<dbReference type="EMBL" id="KZ679272">
    <property type="protein sequence ID" value="PTB36060.1"/>
    <property type="molecule type" value="Genomic_DNA"/>
</dbReference>
<organism evidence="2 3">
    <name type="scientific">Trichoderma asperellum (strain ATCC 204424 / CBS 433.97 / NBRC 101777)</name>
    <dbReference type="NCBI Taxonomy" id="1042311"/>
    <lineage>
        <taxon>Eukaryota</taxon>
        <taxon>Fungi</taxon>
        <taxon>Dikarya</taxon>
        <taxon>Ascomycota</taxon>
        <taxon>Pezizomycotina</taxon>
        <taxon>Sordariomycetes</taxon>
        <taxon>Hypocreomycetidae</taxon>
        <taxon>Hypocreales</taxon>
        <taxon>Hypocreaceae</taxon>
        <taxon>Trichoderma</taxon>
    </lineage>
</organism>
<protein>
    <submittedName>
        <fullName evidence="2">Uncharacterized protein</fullName>
    </submittedName>
</protein>
<dbReference type="AlphaFoldDB" id="A0A2T3YU05"/>
<dbReference type="PANTHER" id="PTHR36223:SF1">
    <property type="entry name" value="TRANSCRIPTION ELONGATION FACTOR EAF N-TERMINAL DOMAIN-CONTAINING PROTEIN"/>
    <property type="match status" value="1"/>
</dbReference>
<evidence type="ECO:0000313" key="2">
    <source>
        <dbReference type="EMBL" id="PTB36060.1"/>
    </source>
</evidence>
<evidence type="ECO:0000256" key="1">
    <source>
        <dbReference type="SAM" id="MobiDB-lite"/>
    </source>
</evidence>
<name>A0A2T3YU05_TRIA4</name>
<reference evidence="2 3" key="1">
    <citation type="submission" date="2016-07" db="EMBL/GenBank/DDBJ databases">
        <title>Multiple horizontal gene transfer events from other fungi enriched the ability of initially mycotrophic Trichoderma (Ascomycota) to feed on dead plant biomass.</title>
        <authorList>
            <consortium name="DOE Joint Genome Institute"/>
            <person name="Aerts A."/>
            <person name="Atanasova L."/>
            <person name="Chenthamara K."/>
            <person name="Zhang J."/>
            <person name="Grujic M."/>
            <person name="Henrissat B."/>
            <person name="Kuo A."/>
            <person name="Salamov A."/>
            <person name="Lipzen A."/>
            <person name="Labutti K."/>
            <person name="Barry K."/>
            <person name="Miao Y."/>
            <person name="Rahimi M.J."/>
            <person name="Shen Q."/>
            <person name="Grigoriev I.V."/>
            <person name="Kubicek C.P."/>
            <person name="Druzhinina I.S."/>
        </authorList>
    </citation>
    <scope>NUCLEOTIDE SEQUENCE [LARGE SCALE GENOMIC DNA]</scope>
    <source>
        <strain evidence="2 3">CBS 433.97</strain>
    </source>
</reference>
<accession>A0A2T3YU05</accession>
<gene>
    <name evidence="2" type="ORF">M441DRAFT_73824</name>
</gene>
<feature type="region of interest" description="Disordered" evidence="1">
    <location>
        <begin position="178"/>
        <end position="197"/>
    </location>
</feature>
<dbReference type="STRING" id="1042311.A0A2T3YU05"/>
<feature type="region of interest" description="Disordered" evidence="1">
    <location>
        <begin position="36"/>
        <end position="55"/>
    </location>
</feature>
<feature type="region of interest" description="Disordered" evidence="1">
    <location>
        <begin position="252"/>
        <end position="345"/>
    </location>
</feature>
<dbReference type="PANTHER" id="PTHR36223">
    <property type="entry name" value="BETA-LACTAMASE-TYPE TRANSPEPTIDASE FOLD DOMAIN CONTAINING PROTEIN"/>
    <property type="match status" value="1"/>
</dbReference>
<sequence>MPCLRGIELSLVIQPESLSLPEFPHPDASSFRVVSLDEHSQTEENEVSTHGPDSARIQKLAPRASVYIPSTPGSRFWVQYHIHRSPEPSSYLLFKVFMNGRHITSCGIKHGVVSGTISRALYEPSDRWHLKQNGTLLKRSGIESRSFCFSPGPDAVDVADDGGVIEVQVFRAKSRRRCTAQPVPHRDQQQYGITSPSTGLLEHPEDAVYYEWVLHDAVEAPFATFCFHYRAWAYLWDLNLVTDGSNSPLHNHGLGEGLGKNRRSDIAHDRSKGEVESSREESDLGNYDEDTKNTQVIEPETTRTRPYSQREALPNKELKSSKPINRQPSHRRKPSLHSTASLREIPRSGDPFITFLLPPVMEEEDPFTSPYIPLGHEMPTTSPTRSYYRHNARSRVHRPLPTVNEVPKLE</sequence>
<dbReference type="OrthoDB" id="436496at2759"/>
<feature type="compositionally biased region" description="Basic and acidic residues" evidence="1">
    <location>
        <begin position="262"/>
        <end position="282"/>
    </location>
</feature>
<evidence type="ECO:0000313" key="3">
    <source>
        <dbReference type="Proteomes" id="UP000240493"/>
    </source>
</evidence>
<keyword evidence="3" id="KW-1185">Reference proteome</keyword>
<proteinExistence type="predicted"/>
<feature type="region of interest" description="Disordered" evidence="1">
    <location>
        <begin position="391"/>
        <end position="410"/>
    </location>
</feature>
<feature type="region of interest" description="Disordered" evidence="1">
    <location>
        <begin position="367"/>
        <end position="386"/>
    </location>
</feature>
<dbReference type="Proteomes" id="UP000240493">
    <property type="component" value="Unassembled WGS sequence"/>
</dbReference>